<feature type="transmembrane region" description="Helical" evidence="1">
    <location>
        <begin position="62"/>
        <end position="85"/>
    </location>
</feature>
<dbReference type="Proteomes" id="UP000465622">
    <property type="component" value="Chromosome"/>
</dbReference>
<evidence type="ECO:0000313" key="3">
    <source>
        <dbReference type="EMBL" id="BDY28884.1"/>
    </source>
</evidence>
<name>A0AAI8XKT8_MYCME</name>
<keyword evidence="4" id="KW-1185">Reference proteome</keyword>
<organism evidence="3 5">
    <name type="scientific">Mycolicibacterium mageritense</name>
    <name type="common">Mycobacterium mageritense</name>
    <dbReference type="NCBI Taxonomy" id="53462"/>
    <lineage>
        <taxon>Bacteria</taxon>
        <taxon>Bacillati</taxon>
        <taxon>Actinomycetota</taxon>
        <taxon>Actinomycetes</taxon>
        <taxon>Mycobacteriales</taxon>
        <taxon>Mycobacteriaceae</taxon>
        <taxon>Mycolicibacterium</taxon>
    </lineage>
</organism>
<reference evidence="2 4" key="1">
    <citation type="journal article" date="2019" name="Emerg. Microbes Infect.">
        <title>Comprehensive subspecies identification of 175 nontuberculous mycobacteria species based on 7547 genomic profiles.</title>
        <authorList>
            <person name="Matsumoto Y."/>
            <person name="Kinjo T."/>
            <person name="Motooka D."/>
            <person name="Nabeya D."/>
            <person name="Jung N."/>
            <person name="Uechi K."/>
            <person name="Horii T."/>
            <person name="Iida T."/>
            <person name="Fujita J."/>
            <person name="Nakamura S."/>
        </authorList>
    </citation>
    <scope>NUCLEOTIDE SEQUENCE [LARGE SCALE GENOMIC DNA]</scope>
    <source>
        <strain evidence="2 4">JCM 12375</strain>
    </source>
</reference>
<keyword evidence="1" id="KW-0812">Transmembrane</keyword>
<evidence type="ECO:0000313" key="5">
    <source>
        <dbReference type="Proteomes" id="UP001241092"/>
    </source>
</evidence>
<accession>A0AAI8XKT8</accession>
<proteinExistence type="predicted"/>
<protein>
    <submittedName>
        <fullName evidence="3">Uncharacterized protein</fullName>
    </submittedName>
</protein>
<dbReference type="EMBL" id="AP022567">
    <property type="protein sequence ID" value="BBX32447.1"/>
    <property type="molecule type" value="Genomic_DNA"/>
</dbReference>
<evidence type="ECO:0000313" key="4">
    <source>
        <dbReference type="Proteomes" id="UP000465622"/>
    </source>
</evidence>
<dbReference type="RefSeq" id="WP_036432925.1">
    <property type="nucleotide sequence ID" value="NZ_AP022567.1"/>
</dbReference>
<sequence length="89" mass="9558">MTQQPILDPDTESALMDIYLAGARTAKIRRLSALIVLCALLLGVLVLIYINDWYAQSGGGGAGWVFCGIVVALCAIGGVLIDIFYRKDL</sequence>
<feature type="transmembrane region" description="Helical" evidence="1">
    <location>
        <begin position="31"/>
        <end position="50"/>
    </location>
</feature>
<gene>
    <name evidence="3" type="ORF">hbim_02820</name>
    <name evidence="2" type="ORF">MMAGJ_17290</name>
</gene>
<dbReference type="EMBL" id="AP027452">
    <property type="protein sequence ID" value="BDY28884.1"/>
    <property type="molecule type" value="Genomic_DNA"/>
</dbReference>
<keyword evidence="1" id="KW-0472">Membrane</keyword>
<dbReference type="Proteomes" id="UP001241092">
    <property type="component" value="Chromosome"/>
</dbReference>
<reference evidence="3" key="3">
    <citation type="submission" date="2023-03" db="EMBL/GenBank/DDBJ databases">
        <title>Draft genome sequence of a Mycolicibacterium mageritense strain H4_3_1 isolated from a hybrid biological-inorganic system reactor.</title>
        <authorList>
            <person name="Feng X."/>
            <person name="Kazama D."/>
            <person name="Sato K."/>
            <person name="Kobayashi H."/>
        </authorList>
    </citation>
    <scope>NUCLEOTIDE SEQUENCE</scope>
    <source>
        <strain evidence="3">H4_3_1</strain>
    </source>
</reference>
<dbReference type="AlphaFoldDB" id="A0AAI8XKT8"/>
<keyword evidence="1" id="KW-1133">Transmembrane helix</keyword>
<evidence type="ECO:0000256" key="1">
    <source>
        <dbReference type="SAM" id="Phobius"/>
    </source>
</evidence>
<reference evidence="2" key="2">
    <citation type="submission" date="2020-02" db="EMBL/GenBank/DDBJ databases">
        <authorList>
            <person name="Matsumoto Y."/>
            <person name="Motooka D."/>
            <person name="Nakamura S."/>
        </authorList>
    </citation>
    <scope>NUCLEOTIDE SEQUENCE</scope>
    <source>
        <strain evidence="2">JCM 12375</strain>
    </source>
</reference>
<evidence type="ECO:0000313" key="2">
    <source>
        <dbReference type="EMBL" id="BBX32447.1"/>
    </source>
</evidence>